<protein>
    <recommendedName>
        <fullName evidence="2">Ubiquitin-like domain-containing protein</fullName>
    </recommendedName>
</protein>
<dbReference type="PANTHER" id="PTHR46467:SF1">
    <property type="entry name" value="TETHER CONTAINING UBX DOMAIN FOR GLUT4"/>
    <property type="match status" value="1"/>
</dbReference>
<feature type="compositionally biased region" description="Polar residues" evidence="1">
    <location>
        <begin position="472"/>
        <end position="487"/>
    </location>
</feature>
<keyword evidence="4" id="KW-1185">Reference proteome</keyword>
<evidence type="ECO:0000313" key="4">
    <source>
        <dbReference type="Proteomes" id="UP001558652"/>
    </source>
</evidence>
<evidence type="ECO:0000256" key="1">
    <source>
        <dbReference type="SAM" id="MobiDB-lite"/>
    </source>
</evidence>
<reference evidence="3 4" key="1">
    <citation type="submission" date="2024-07" db="EMBL/GenBank/DDBJ databases">
        <title>Chromosome-level genome assembly of the water stick insect Ranatra chinensis (Heteroptera: Nepidae).</title>
        <authorList>
            <person name="Liu X."/>
        </authorList>
    </citation>
    <scope>NUCLEOTIDE SEQUENCE [LARGE SCALE GENOMIC DNA]</scope>
    <source>
        <strain evidence="3">Cailab_2021Rc</strain>
        <tissue evidence="3">Muscle</tissue>
    </source>
</reference>
<name>A0ABD0Z714_9HEMI</name>
<feature type="domain" description="Ubiquitin-like" evidence="2">
    <location>
        <begin position="1"/>
        <end position="70"/>
    </location>
</feature>
<feature type="region of interest" description="Disordered" evidence="1">
    <location>
        <begin position="452"/>
        <end position="534"/>
    </location>
</feature>
<dbReference type="Pfam" id="PF11470">
    <property type="entry name" value="TUG-UBL1"/>
    <property type="match status" value="1"/>
</dbReference>
<feature type="region of interest" description="Disordered" evidence="1">
    <location>
        <begin position="206"/>
        <end position="247"/>
    </location>
</feature>
<organism evidence="3 4">
    <name type="scientific">Ranatra chinensis</name>
    <dbReference type="NCBI Taxonomy" id="642074"/>
    <lineage>
        <taxon>Eukaryota</taxon>
        <taxon>Metazoa</taxon>
        <taxon>Ecdysozoa</taxon>
        <taxon>Arthropoda</taxon>
        <taxon>Hexapoda</taxon>
        <taxon>Insecta</taxon>
        <taxon>Pterygota</taxon>
        <taxon>Neoptera</taxon>
        <taxon>Paraneoptera</taxon>
        <taxon>Hemiptera</taxon>
        <taxon>Heteroptera</taxon>
        <taxon>Panheteroptera</taxon>
        <taxon>Nepomorpha</taxon>
        <taxon>Nepidae</taxon>
        <taxon>Ranatrinae</taxon>
        <taxon>Ranatra</taxon>
    </lineage>
</organism>
<dbReference type="PANTHER" id="PTHR46467">
    <property type="entry name" value="TETHER CONTAINING UBX DOMAIN FOR GLUT4"/>
    <property type="match status" value="1"/>
</dbReference>
<evidence type="ECO:0000313" key="3">
    <source>
        <dbReference type="EMBL" id="KAL1140337.1"/>
    </source>
</evidence>
<gene>
    <name evidence="3" type="ORF">AAG570_000269</name>
</gene>
<sequence length="549" mass="62075">MSFQVVSPDDSTQIVKVTPHTTVLQILEEVCQAKGVSAEDFNLTYDDIVLDKNCKLHYGGLTDGTQLRLLEIPASPKIGPIVISFEVKYLRFIGHFTEDDSVWTVVTNLCPRGILDKENAVPVVFCNQHQIAGVRKLQETNLGLLGLKSGRVVMRMEMRDLDAPTKSNKKSVSSKSNQNKRPLPEFQRRQQEGQLQQLCLHQKQQHQQQLQQRQKEQSQNMKAMARERSSSIDDEGPKPKEPTIDPTVSATVDDFQYIGGRNAMLFTMPDNYTISTSLPEDFFDLRLDEAKNIYKNLINQRLELEQQPLMTQAMRQQMAEDRFHKKISMYKRCIIRILFPGQIVLQGVFEPTEMISDVITFVRGFLQNPNLQFYLYTTPPKAILDTGKRLIDLNFVPLARMYFGVNSQIRDNCEDIIGQFVRDDLIMSSLTSYEQATAAAIVIRNANTDSEVAGSSNVRDQTTLDRTGGVFPSQTTPLQAEQQQTSNVEERPQIKKTGKGQVPKWFRMPTPPKDSSNTGSEIIGTPFVTTRSTPEDSALLTPAVEAYVF</sequence>
<dbReference type="InterPro" id="IPR029071">
    <property type="entry name" value="Ubiquitin-like_domsf"/>
</dbReference>
<dbReference type="AlphaFoldDB" id="A0ABD0Z714"/>
<dbReference type="Gene3D" id="3.10.20.90">
    <property type="entry name" value="Phosphatidylinositol 3-kinase Catalytic Subunit, Chain A, domain 1"/>
    <property type="match status" value="2"/>
</dbReference>
<dbReference type="PROSITE" id="PS50053">
    <property type="entry name" value="UBIQUITIN_2"/>
    <property type="match status" value="1"/>
</dbReference>
<dbReference type="EMBL" id="JBFDAA010000001">
    <property type="protein sequence ID" value="KAL1140337.1"/>
    <property type="molecule type" value="Genomic_DNA"/>
</dbReference>
<proteinExistence type="predicted"/>
<feature type="compositionally biased region" description="Polar residues" evidence="1">
    <location>
        <begin position="452"/>
        <end position="465"/>
    </location>
</feature>
<dbReference type="InterPro" id="IPR000626">
    <property type="entry name" value="Ubiquitin-like_dom"/>
</dbReference>
<feature type="region of interest" description="Disordered" evidence="1">
    <location>
        <begin position="160"/>
        <end position="184"/>
    </location>
</feature>
<dbReference type="CDD" id="cd16118">
    <property type="entry name" value="UBX2_UBXN9"/>
    <property type="match status" value="1"/>
</dbReference>
<dbReference type="Proteomes" id="UP001558652">
    <property type="component" value="Unassembled WGS sequence"/>
</dbReference>
<evidence type="ECO:0000259" key="2">
    <source>
        <dbReference type="PROSITE" id="PS50053"/>
    </source>
</evidence>
<accession>A0ABD0Z714</accession>
<dbReference type="InterPro" id="IPR021569">
    <property type="entry name" value="TUG-UBL1"/>
</dbReference>
<dbReference type="SUPFAM" id="SSF54236">
    <property type="entry name" value="Ubiquitin-like"/>
    <property type="match status" value="2"/>
</dbReference>
<comment type="caution">
    <text evidence="3">The sequence shown here is derived from an EMBL/GenBank/DDBJ whole genome shotgun (WGS) entry which is preliminary data.</text>
</comment>
<feature type="compositionally biased region" description="Basic and acidic residues" evidence="1">
    <location>
        <begin position="224"/>
        <end position="243"/>
    </location>
</feature>
<feature type="compositionally biased region" description="Low complexity" evidence="1">
    <location>
        <begin position="170"/>
        <end position="180"/>
    </location>
</feature>